<evidence type="ECO:0000256" key="1">
    <source>
        <dbReference type="ARBA" id="ARBA00022679"/>
    </source>
</evidence>
<dbReference type="KEGG" id="msei:MSEDJ_34430"/>
<dbReference type="Gene3D" id="3.30.1540.10">
    <property type="entry name" value="formyl-coa transferase, domain 3"/>
    <property type="match status" value="1"/>
</dbReference>
<dbReference type="Pfam" id="PF02515">
    <property type="entry name" value="CoA_transf_3"/>
    <property type="match status" value="1"/>
</dbReference>
<dbReference type="InterPro" id="IPR023606">
    <property type="entry name" value="CoA-Trfase_III_dom_1_sf"/>
</dbReference>
<dbReference type="EMBL" id="AP022588">
    <property type="protein sequence ID" value="BBY29347.1"/>
    <property type="molecule type" value="Genomic_DNA"/>
</dbReference>
<dbReference type="InterPro" id="IPR003673">
    <property type="entry name" value="CoA-Trfase_fam_III"/>
</dbReference>
<dbReference type="InterPro" id="IPR050483">
    <property type="entry name" value="CoA-transferase_III_domain"/>
</dbReference>
<reference evidence="2 3" key="1">
    <citation type="journal article" date="2019" name="Emerg. Microbes Infect.">
        <title>Comprehensive subspecies identification of 175 nontuberculous mycobacteria species based on 7547 genomic profiles.</title>
        <authorList>
            <person name="Matsumoto Y."/>
            <person name="Kinjo T."/>
            <person name="Motooka D."/>
            <person name="Nabeya D."/>
            <person name="Jung N."/>
            <person name="Uechi K."/>
            <person name="Horii T."/>
            <person name="Iida T."/>
            <person name="Fujita J."/>
            <person name="Nakamura S."/>
        </authorList>
    </citation>
    <scope>NUCLEOTIDE SEQUENCE [LARGE SCALE GENOMIC DNA]</scope>
    <source>
        <strain evidence="2 3">JCM 17899</strain>
    </source>
</reference>
<dbReference type="Proteomes" id="UP000467193">
    <property type="component" value="Chromosome"/>
</dbReference>
<keyword evidence="1" id="KW-0808">Transferase</keyword>
<gene>
    <name evidence="2" type="ORF">MSEDJ_34430</name>
</gene>
<sequence>MSGPLDGIRVVELGVWVAAPAAGGILADWGADVVKIEPPQGDPARTFGRMLQIESGVNPPFEMDNRSKRSIVADLGSDDGRQVAMELLADADVFVTNVRPGALARLGFDFGTLAERNPRLVYGLITGYGAEGPDADRAAYDVAAFWARSGIADLLTRPGDVPPFQRGGMGDHSAGMTLAAAICAALVARQKTGEGQLVTTSLYRQGAYTVSFDLNTLLLTGQQIAIGRRETMGNPCMNNYATADGRRFWIVGLQGDRHWPALCRAVGRTDWLDDDRYATARARAANAVELIAVLDAVFATRPLDAWAEVFAGEPDFFWSPVNSLDDVLADDQFHAAGGIVYVPDGDGGSQPMVATPVDFHGTPWEPRSGAPTLGQHTDEIRAELARRRGRL</sequence>
<dbReference type="PANTHER" id="PTHR48207">
    <property type="entry name" value="SUCCINATE--HYDROXYMETHYLGLUTARATE COA-TRANSFERASE"/>
    <property type="match status" value="1"/>
</dbReference>
<dbReference type="GO" id="GO:0008410">
    <property type="term" value="F:CoA-transferase activity"/>
    <property type="evidence" value="ECO:0007669"/>
    <property type="project" value="TreeGrafter"/>
</dbReference>
<protein>
    <submittedName>
        <fullName evidence="2">Alpha-methylacyl-CoA racemase</fullName>
    </submittedName>
</protein>
<dbReference type="InterPro" id="IPR044855">
    <property type="entry name" value="CoA-Trfase_III_dom3_sf"/>
</dbReference>
<dbReference type="AlphaFoldDB" id="A0A7I7QTP6"/>
<keyword evidence="3" id="KW-1185">Reference proteome</keyword>
<accession>A0A7I7QTP6</accession>
<organism evidence="2 3">
    <name type="scientific">Mycolicibacterium sediminis</name>
    <dbReference type="NCBI Taxonomy" id="1286180"/>
    <lineage>
        <taxon>Bacteria</taxon>
        <taxon>Bacillati</taxon>
        <taxon>Actinomycetota</taxon>
        <taxon>Actinomycetes</taxon>
        <taxon>Mycobacteriales</taxon>
        <taxon>Mycobacteriaceae</taxon>
        <taxon>Mycolicibacterium</taxon>
    </lineage>
</organism>
<evidence type="ECO:0000313" key="2">
    <source>
        <dbReference type="EMBL" id="BBY29347.1"/>
    </source>
</evidence>
<dbReference type="SUPFAM" id="SSF89796">
    <property type="entry name" value="CoA-transferase family III (CaiB/BaiF)"/>
    <property type="match status" value="1"/>
</dbReference>
<evidence type="ECO:0000313" key="3">
    <source>
        <dbReference type="Proteomes" id="UP000467193"/>
    </source>
</evidence>
<proteinExistence type="predicted"/>
<name>A0A7I7QTP6_9MYCO</name>
<dbReference type="Gene3D" id="3.40.50.10540">
    <property type="entry name" value="Crotonobetainyl-coa:carnitine coa-transferase, domain 1"/>
    <property type="match status" value="1"/>
</dbReference>
<dbReference type="RefSeq" id="WP_163798102.1">
    <property type="nucleotide sequence ID" value="NZ_AP022588.1"/>
</dbReference>
<dbReference type="PANTHER" id="PTHR48207:SF3">
    <property type="entry name" value="SUCCINATE--HYDROXYMETHYLGLUTARATE COA-TRANSFERASE"/>
    <property type="match status" value="1"/>
</dbReference>